<dbReference type="InterPro" id="IPR041677">
    <property type="entry name" value="DNA2/NAM7_AAA_11"/>
</dbReference>
<feature type="compositionally biased region" description="Polar residues" evidence="2">
    <location>
        <begin position="81"/>
        <end position="97"/>
    </location>
</feature>
<evidence type="ECO:0000259" key="4">
    <source>
        <dbReference type="Pfam" id="PF13087"/>
    </source>
</evidence>
<dbReference type="PANTHER" id="PTHR10887:SF341">
    <property type="entry name" value="NFX1-TYPE ZINC FINGER-CONTAINING PROTEIN 1"/>
    <property type="match status" value="1"/>
</dbReference>
<dbReference type="Pfam" id="PF13087">
    <property type="entry name" value="AAA_12"/>
    <property type="match status" value="1"/>
</dbReference>
<name>A0A0D2AN93_9PEZI</name>
<dbReference type="CDD" id="cd06008">
    <property type="entry name" value="NF-X1-zinc-finger"/>
    <property type="match status" value="1"/>
</dbReference>
<keyword evidence="1" id="KW-0067">ATP-binding</keyword>
<keyword evidence="7" id="KW-1185">Reference proteome</keyword>
<dbReference type="SUPFAM" id="SSF52540">
    <property type="entry name" value="P-loop containing nucleoside triphosphate hydrolases"/>
    <property type="match status" value="1"/>
</dbReference>
<dbReference type="Gene3D" id="3.40.50.300">
    <property type="entry name" value="P-loop containing nucleotide triphosphate hydrolases"/>
    <property type="match status" value="3"/>
</dbReference>
<dbReference type="OrthoDB" id="409395at2759"/>
<dbReference type="InterPro" id="IPR045055">
    <property type="entry name" value="DNA2/NAM7-like"/>
</dbReference>
<dbReference type="PANTHER" id="PTHR10887">
    <property type="entry name" value="DNA2/NAM7 HELICASE FAMILY"/>
    <property type="match status" value="1"/>
</dbReference>
<dbReference type="InParanoid" id="A0A0D2AN93"/>
<evidence type="ECO:0000256" key="1">
    <source>
        <dbReference type="ARBA" id="ARBA00022806"/>
    </source>
</evidence>
<dbReference type="InterPro" id="IPR027417">
    <property type="entry name" value="P-loop_NTPase"/>
</dbReference>
<dbReference type="HOGENOM" id="CLU_001066_2_0_1"/>
<reference evidence="6 7" key="1">
    <citation type="submission" date="2015-01" db="EMBL/GenBank/DDBJ databases">
        <title>The Genome Sequence of Ochroconis gallopava CBS43764.</title>
        <authorList>
            <consortium name="The Broad Institute Genomics Platform"/>
            <person name="Cuomo C."/>
            <person name="de Hoog S."/>
            <person name="Gorbushina A."/>
            <person name="Stielow B."/>
            <person name="Teixiera M."/>
            <person name="Abouelleil A."/>
            <person name="Chapman S.B."/>
            <person name="Priest M."/>
            <person name="Young S.K."/>
            <person name="Wortman J."/>
            <person name="Nusbaum C."/>
            <person name="Birren B."/>
        </authorList>
    </citation>
    <scope>NUCLEOTIDE SEQUENCE [LARGE SCALE GENOMIC DNA]</scope>
    <source>
        <strain evidence="6 7">CBS 43764</strain>
    </source>
</reference>
<evidence type="ECO:0008006" key="8">
    <source>
        <dbReference type="Google" id="ProtNLM"/>
    </source>
</evidence>
<evidence type="ECO:0000313" key="7">
    <source>
        <dbReference type="Proteomes" id="UP000053259"/>
    </source>
</evidence>
<dbReference type="GO" id="GO:0031380">
    <property type="term" value="C:nuclear RNA-directed RNA polymerase complex"/>
    <property type="evidence" value="ECO:0007669"/>
    <property type="project" value="TreeGrafter"/>
</dbReference>
<sequence>MFQSNPFKVLFSDEEINGSAVMQMSTDESFSTVPVSRKALESHASLDSSIHFPPLSGYIPSTSIEEWTTIPKPDNQERSCKNLSPSISTPQPKISQSEVRDLEPKARSNEKAVIYSNSHKRPNSTLQDQSNVANKFHSNRIRKYVEWLLKKRGKGSWIDCPEIPTAKELMDENEPWMKLRTLENGSEEVVMEGNRLHGGWPDVETYLGAHYGMLREETVQPLRQAIAWIKAFPTASEDISPYGSIGIYSKVHITAITFSPRGLAIRVVFSLSKVGKKIRWEQSKRLLAGSLVALTPSSDIFKTKCIVATVAARPLDMLTSQDLPPMVDLFLADTTLIDLDPTIEYTMVEDRTSFFEAVRHIAISLQRLTIEEFPLKQHIVHIDPHITAPEYIKKRPALDLSVIFQGEREDDYRNVDVLRDWPKTPITSLDKSQLNALHSMFKQRLALIQGPPGTGKTYVSVMALKGFIKNMTPDDPPIVVACQTNHALDQLLRHVAEFEEAFVRLGGRSKDTGIVKQRTLYHLRQKKENRYKAPSGMQASARRSLELLEGQIRDVIAPLEYGKDQIKTSFLSLGLYHNMGVLTKTQCDNIERGDKEWAAPSDYGLLPLEKWLGSCLQYNQRYFEPDNIGGFEFEEADLEFEQLQELEAENIAQDDIDHDFESLPGNGFPIFLKVSGKSSAIGEGQIERWLENDDMWKIPPRHRGAVFNHMQRKAIRIMNERLRELADRYNEAALRYRYGGFENNAILVRQQKVIGVTTTGLSKYRALIAAACPRLVMIEEAAETMESPVTAGCVPSLEHLILVGDHKQLRPQCSVKSMEEEPFNLNVSMFERLVGNNLPYNMLKRQRRMIPEIRRLLVPIYRNEIYDHTTVCDPKVRPPIPGMGGINTFFYSHSWHDTADENMSSTNIQEANMVVGFYDYLISNGLTEDEITILTFYNGQRKLLLRKLRNHRRLRRIGSEQNRIFKVFTVDSYQGEEDEVILLSLVRSNEEGNIGFTGVENRICVALSRAKRGFYLFGNAELLASECKLWAKVIEIMLTNKSSVQVDGKPVIETLGRVVFRVPLQCSNHNKRMFIECVEDWDKIDGGCEKPCKGILSCGHPCTLKCHPFGHEKALCLQHCAKTLDCGHQCINRCCDKCRCPICGIKQPGLHKNDSGFVASESIDDSGRLKSSPEKWQEFALGGVHKHDAILVETQRKRYREQQMRKFTAAVEQAAAEGQTILQDARDATLCSKVGLQLAAASNHDVSPVIPPSLAAEVKDSTALFTPEMPQKAKISHRDRFKRSCHMANLGVAEMAASVNYLATACAPEAVGIATRQLQHLQPITNDQSSSWISTSTNDNCLVPSQPSQLLLHNEELLIDLS</sequence>
<organism evidence="6 7">
    <name type="scientific">Verruconis gallopava</name>
    <dbReference type="NCBI Taxonomy" id="253628"/>
    <lineage>
        <taxon>Eukaryota</taxon>
        <taxon>Fungi</taxon>
        <taxon>Dikarya</taxon>
        <taxon>Ascomycota</taxon>
        <taxon>Pezizomycotina</taxon>
        <taxon>Dothideomycetes</taxon>
        <taxon>Pleosporomycetidae</taxon>
        <taxon>Venturiales</taxon>
        <taxon>Sympoventuriaceae</taxon>
        <taxon>Verruconis</taxon>
    </lineage>
</organism>
<feature type="domain" description="ZNFX1" evidence="5">
    <location>
        <begin position="244"/>
        <end position="350"/>
    </location>
</feature>
<feature type="region of interest" description="Disordered" evidence="2">
    <location>
        <begin position="70"/>
        <end position="107"/>
    </location>
</feature>
<accession>A0A0D2AN93</accession>
<dbReference type="GeneID" id="27315915"/>
<keyword evidence="1" id="KW-0378">Hydrolase</keyword>
<dbReference type="InterPro" id="IPR041679">
    <property type="entry name" value="DNA2/NAM7-like_C"/>
</dbReference>
<protein>
    <recommendedName>
        <fullName evidence="8">Helicase ATP-binding domain-containing protein</fullName>
    </recommendedName>
</protein>
<dbReference type="GO" id="GO:0004386">
    <property type="term" value="F:helicase activity"/>
    <property type="evidence" value="ECO:0007669"/>
    <property type="project" value="InterPro"/>
</dbReference>
<dbReference type="EMBL" id="KN847562">
    <property type="protein sequence ID" value="KIW00589.1"/>
    <property type="molecule type" value="Genomic_DNA"/>
</dbReference>
<keyword evidence="1" id="KW-0347">Helicase</keyword>
<dbReference type="InterPro" id="IPR057373">
    <property type="entry name" value="ZNFX1"/>
</dbReference>
<keyword evidence="1" id="KW-0547">Nucleotide-binding</keyword>
<dbReference type="Pfam" id="PF25396">
    <property type="entry name" value="ZNFX1"/>
    <property type="match status" value="1"/>
</dbReference>
<evidence type="ECO:0000313" key="6">
    <source>
        <dbReference type="EMBL" id="KIW00589.1"/>
    </source>
</evidence>
<feature type="domain" description="DNA2/NAM7 helicase helicase" evidence="3">
    <location>
        <begin position="429"/>
        <end position="812"/>
    </location>
</feature>
<dbReference type="STRING" id="253628.A0A0D2AN93"/>
<evidence type="ECO:0000256" key="2">
    <source>
        <dbReference type="SAM" id="MobiDB-lite"/>
    </source>
</evidence>
<dbReference type="CDD" id="cd18808">
    <property type="entry name" value="SF1_C_Upf1"/>
    <property type="match status" value="1"/>
</dbReference>
<dbReference type="Pfam" id="PF13086">
    <property type="entry name" value="AAA_11"/>
    <property type="match status" value="1"/>
</dbReference>
<dbReference type="GO" id="GO:0031048">
    <property type="term" value="P:regulatory ncRNA-mediated heterochromatin formation"/>
    <property type="evidence" value="ECO:0007669"/>
    <property type="project" value="TreeGrafter"/>
</dbReference>
<dbReference type="InterPro" id="IPR047187">
    <property type="entry name" value="SF1_C_Upf1"/>
</dbReference>
<evidence type="ECO:0000259" key="5">
    <source>
        <dbReference type="Pfam" id="PF25396"/>
    </source>
</evidence>
<evidence type="ECO:0000259" key="3">
    <source>
        <dbReference type="Pfam" id="PF13086"/>
    </source>
</evidence>
<feature type="compositionally biased region" description="Basic and acidic residues" evidence="2">
    <location>
        <begin position="98"/>
        <end position="107"/>
    </location>
</feature>
<gene>
    <name evidence="6" type="ORF">PV09_07942</name>
</gene>
<proteinExistence type="predicted"/>
<dbReference type="RefSeq" id="XP_016210458.1">
    <property type="nucleotide sequence ID" value="XM_016361776.1"/>
</dbReference>
<feature type="domain" description="DNA2/NAM7 helicase-like C-terminal" evidence="4">
    <location>
        <begin position="825"/>
        <end position="1020"/>
    </location>
</feature>
<dbReference type="VEuPathDB" id="FungiDB:PV09_07942"/>
<dbReference type="Proteomes" id="UP000053259">
    <property type="component" value="Unassembled WGS sequence"/>
</dbReference>